<dbReference type="Proteomes" id="UP000501534">
    <property type="component" value="Chromosome"/>
</dbReference>
<dbReference type="EMBL" id="CP053069">
    <property type="protein sequence ID" value="QJR09499.1"/>
    <property type="molecule type" value="Genomic_DNA"/>
</dbReference>
<protein>
    <submittedName>
        <fullName evidence="1">Uncharacterized protein</fullName>
    </submittedName>
</protein>
<sequence length="135" mass="14312">MNRATLLALTVVNLVLLLVTISFQLRPAFAQGDASVLRARGLEIVDAEGRVRASIKVLPASKSPNGDEQAETVLLRLITERGRPSVKIAASEPSSGLSFAGPTGTKDTYVILESKGTASSLKLRSENGREQVVTP</sequence>
<accession>A0A6M4GQ82</accession>
<reference evidence="1 2" key="1">
    <citation type="submission" date="2020-04" db="EMBL/GenBank/DDBJ databases">
        <title>Usitatibacter rugosus gen. nov., sp. nov. and Usitatibacter palustris sp. nov., novel members of Usitatibacteraceae fam. nov. within the order Nitrosomonadales isolated from soil.</title>
        <authorList>
            <person name="Huber K.J."/>
            <person name="Neumann-Schaal M."/>
            <person name="Geppert A."/>
            <person name="Luckner M."/>
            <person name="Wanner G."/>
            <person name="Overmann J."/>
        </authorList>
    </citation>
    <scope>NUCLEOTIDE SEQUENCE [LARGE SCALE GENOMIC DNA]</scope>
    <source>
        <strain evidence="1 2">0125_3</strain>
    </source>
</reference>
<proteinExistence type="predicted"/>
<organism evidence="1 2">
    <name type="scientific">Usitatibacter rugosus</name>
    <dbReference type="NCBI Taxonomy" id="2732067"/>
    <lineage>
        <taxon>Bacteria</taxon>
        <taxon>Pseudomonadati</taxon>
        <taxon>Pseudomonadota</taxon>
        <taxon>Betaproteobacteria</taxon>
        <taxon>Nitrosomonadales</taxon>
        <taxon>Usitatibacteraceae</taxon>
        <taxon>Usitatibacter</taxon>
    </lineage>
</organism>
<name>A0A6M4GQ82_9PROT</name>
<evidence type="ECO:0000313" key="1">
    <source>
        <dbReference type="EMBL" id="QJR09499.1"/>
    </source>
</evidence>
<gene>
    <name evidence="1" type="ORF">DSM104443_00543</name>
</gene>
<evidence type="ECO:0000313" key="2">
    <source>
        <dbReference type="Proteomes" id="UP000501534"/>
    </source>
</evidence>
<dbReference type="KEGG" id="uru:DSM104443_00543"/>
<dbReference type="AlphaFoldDB" id="A0A6M4GQ82"/>
<keyword evidence="2" id="KW-1185">Reference proteome</keyword>
<dbReference type="RefSeq" id="WP_171089251.1">
    <property type="nucleotide sequence ID" value="NZ_CP053069.1"/>
</dbReference>